<evidence type="ECO:0000313" key="2">
    <source>
        <dbReference type="EMBL" id="GFY77181.1"/>
    </source>
</evidence>
<protein>
    <submittedName>
        <fullName evidence="2">Uncharacterized protein</fullName>
    </submittedName>
</protein>
<reference evidence="2" key="1">
    <citation type="submission" date="2020-08" db="EMBL/GenBank/DDBJ databases">
        <title>Multicomponent nature underlies the extraordinary mechanical properties of spider dragline silk.</title>
        <authorList>
            <person name="Kono N."/>
            <person name="Nakamura H."/>
            <person name="Mori M."/>
            <person name="Yoshida Y."/>
            <person name="Ohtoshi R."/>
            <person name="Malay A.D."/>
            <person name="Moran D.A.P."/>
            <person name="Tomita M."/>
            <person name="Numata K."/>
            <person name="Arakawa K."/>
        </authorList>
    </citation>
    <scope>NUCLEOTIDE SEQUENCE</scope>
</reference>
<keyword evidence="3" id="KW-1185">Reference proteome</keyword>
<sequence length="96" mass="11129">MVYTVHEKVDLMGFGNASQSDACTRWTYWANFDLETVPMDGADHCPHRIGSETDEIVMILWFCTKWNRRQEAIVALVSIALLMLIRWTWLGSCIYV</sequence>
<dbReference type="EMBL" id="BMAV01022347">
    <property type="protein sequence ID" value="GFY77181.1"/>
    <property type="molecule type" value="Genomic_DNA"/>
</dbReference>
<keyword evidence="1" id="KW-0812">Transmembrane</keyword>
<comment type="caution">
    <text evidence="2">The sequence shown here is derived from an EMBL/GenBank/DDBJ whole genome shotgun (WGS) entry which is preliminary data.</text>
</comment>
<gene>
    <name evidence="2" type="ORF">TNIN_395251</name>
</gene>
<organism evidence="2 3">
    <name type="scientific">Trichonephila inaurata madagascariensis</name>
    <dbReference type="NCBI Taxonomy" id="2747483"/>
    <lineage>
        <taxon>Eukaryota</taxon>
        <taxon>Metazoa</taxon>
        <taxon>Ecdysozoa</taxon>
        <taxon>Arthropoda</taxon>
        <taxon>Chelicerata</taxon>
        <taxon>Arachnida</taxon>
        <taxon>Araneae</taxon>
        <taxon>Araneomorphae</taxon>
        <taxon>Entelegynae</taxon>
        <taxon>Araneoidea</taxon>
        <taxon>Nephilidae</taxon>
        <taxon>Trichonephila</taxon>
        <taxon>Trichonephila inaurata</taxon>
    </lineage>
</organism>
<evidence type="ECO:0000256" key="1">
    <source>
        <dbReference type="SAM" id="Phobius"/>
    </source>
</evidence>
<keyword evidence="1" id="KW-1133">Transmembrane helix</keyword>
<evidence type="ECO:0000313" key="3">
    <source>
        <dbReference type="Proteomes" id="UP000886998"/>
    </source>
</evidence>
<name>A0A8X7CQS0_9ARAC</name>
<dbReference type="AlphaFoldDB" id="A0A8X7CQS0"/>
<keyword evidence="1" id="KW-0472">Membrane</keyword>
<accession>A0A8X7CQS0</accession>
<dbReference type="Proteomes" id="UP000886998">
    <property type="component" value="Unassembled WGS sequence"/>
</dbReference>
<proteinExistence type="predicted"/>
<feature type="transmembrane region" description="Helical" evidence="1">
    <location>
        <begin position="72"/>
        <end position="90"/>
    </location>
</feature>